<name>A0ABX7QQY1_9GAMM</name>
<dbReference type="Proteomes" id="UP000662770">
    <property type="component" value="Chromosome"/>
</dbReference>
<dbReference type="PANTHER" id="PTHR34477">
    <property type="entry name" value="UPF0213 PROTEIN YHBQ"/>
    <property type="match status" value="1"/>
</dbReference>
<evidence type="ECO:0000259" key="3">
    <source>
        <dbReference type="PROSITE" id="PS50164"/>
    </source>
</evidence>
<dbReference type="InterPro" id="IPR000305">
    <property type="entry name" value="GIY-YIG_endonuc"/>
</dbReference>
<keyword evidence="5" id="KW-1185">Reference proteome</keyword>
<dbReference type="RefSeq" id="WP_207355075.1">
    <property type="nucleotide sequence ID" value="NZ_CP071503.1"/>
</dbReference>
<comment type="similarity">
    <text evidence="1">Belongs to the UPF0213 family.</text>
</comment>
<protein>
    <submittedName>
        <fullName evidence="4">GIY-YIG nuclease family protein</fullName>
    </submittedName>
</protein>
<accession>A0ABX7QQY1</accession>
<dbReference type="InterPro" id="IPR050190">
    <property type="entry name" value="UPF0213_domain"/>
</dbReference>
<evidence type="ECO:0000313" key="5">
    <source>
        <dbReference type="Proteomes" id="UP000662770"/>
    </source>
</evidence>
<feature type="domain" description="GIY-YIG" evidence="3">
    <location>
        <begin position="31"/>
        <end position="108"/>
    </location>
</feature>
<evidence type="ECO:0000313" key="4">
    <source>
        <dbReference type="EMBL" id="QSX33867.1"/>
    </source>
</evidence>
<dbReference type="CDD" id="cd10456">
    <property type="entry name" value="GIY-YIG_UPF0213"/>
    <property type="match status" value="1"/>
</dbReference>
<dbReference type="PROSITE" id="PS50164">
    <property type="entry name" value="GIY_YIG"/>
    <property type="match status" value="1"/>
</dbReference>
<gene>
    <name evidence="4" type="ORF">JYB87_01020</name>
</gene>
<dbReference type="EMBL" id="CP071503">
    <property type="protein sequence ID" value="QSX33867.1"/>
    <property type="molecule type" value="Genomic_DNA"/>
</dbReference>
<dbReference type="InterPro" id="IPR035901">
    <property type="entry name" value="GIY-YIG_endonuc_sf"/>
</dbReference>
<dbReference type="PANTHER" id="PTHR34477:SF1">
    <property type="entry name" value="UPF0213 PROTEIN YHBQ"/>
    <property type="match status" value="1"/>
</dbReference>
<organism evidence="4 5">
    <name type="scientific">Shewanella avicenniae</name>
    <dbReference type="NCBI Taxonomy" id="2814294"/>
    <lineage>
        <taxon>Bacteria</taxon>
        <taxon>Pseudomonadati</taxon>
        <taxon>Pseudomonadota</taxon>
        <taxon>Gammaproteobacteria</taxon>
        <taxon>Alteromonadales</taxon>
        <taxon>Shewanellaceae</taxon>
        <taxon>Shewanella</taxon>
    </lineage>
</organism>
<evidence type="ECO:0000256" key="1">
    <source>
        <dbReference type="ARBA" id="ARBA00007435"/>
    </source>
</evidence>
<dbReference type="SUPFAM" id="SSF82771">
    <property type="entry name" value="GIY-YIG endonuclease"/>
    <property type="match status" value="1"/>
</dbReference>
<evidence type="ECO:0000256" key="2">
    <source>
        <dbReference type="SAM" id="MobiDB-lite"/>
    </source>
</evidence>
<reference evidence="4 5" key="1">
    <citation type="submission" date="2021-03" db="EMBL/GenBank/DDBJ databases">
        <title>Novel species identification of genus Shewanella.</title>
        <authorList>
            <person name="Liu G."/>
            <person name="Zhang Q."/>
        </authorList>
    </citation>
    <scope>NUCLEOTIDE SEQUENCE [LARGE SCALE GENOMIC DNA]</scope>
    <source>
        <strain evidence="4 5">FJAT-51800</strain>
    </source>
</reference>
<proteinExistence type="inferred from homology"/>
<feature type="region of interest" description="Disordered" evidence="2">
    <location>
        <begin position="1"/>
        <end position="22"/>
    </location>
</feature>
<dbReference type="Gene3D" id="3.40.1440.10">
    <property type="entry name" value="GIY-YIG endonuclease"/>
    <property type="match status" value="1"/>
</dbReference>
<sequence length="117" mass="12993">MTEAVNTVEVADNNAGKSDSMASQSVSQTTQVWYLYMIRCRDGELYTGVTTDVARRVSEHQAGGAKAAKYLRGRAPLQLAYQECIGDKRTAHQREWQVKQLTRAQKLSLIAAQQANC</sequence>
<dbReference type="Pfam" id="PF01541">
    <property type="entry name" value="GIY-YIG"/>
    <property type="match status" value="1"/>
</dbReference>